<feature type="repeat" description="WD" evidence="1">
    <location>
        <begin position="141"/>
        <end position="181"/>
    </location>
</feature>
<dbReference type="EMBL" id="CAJJDO010000011">
    <property type="protein sequence ID" value="CAD8142197.1"/>
    <property type="molecule type" value="Genomic_DNA"/>
</dbReference>
<dbReference type="InterPro" id="IPR001680">
    <property type="entry name" value="WD40_rpt"/>
</dbReference>
<accession>A0A8S1SSL7</accession>
<feature type="repeat" description="WD" evidence="1">
    <location>
        <begin position="182"/>
        <end position="223"/>
    </location>
</feature>
<dbReference type="Proteomes" id="UP000689195">
    <property type="component" value="Unassembled WGS sequence"/>
</dbReference>
<evidence type="ECO:0000256" key="1">
    <source>
        <dbReference type="PROSITE-ProRule" id="PRU00221"/>
    </source>
</evidence>
<dbReference type="OrthoDB" id="200206at2759"/>
<dbReference type="SMART" id="SM00320">
    <property type="entry name" value="WD40"/>
    <property type="match status" value="3"/>
</dbReference>
<organism evidence="2 3">
    <name type="scientific">Paramecium pentaurelia</name>
    <dbReference type="NCBI Taxonomy" id="43138"/>
    <lineage>
        <taxon>Eukaryota</taxon>
        <taxon>Sar</taxon>
        <taxon>Alveolata</taxon>
        <taxon>Ciliophora</taxon>
        <taxon>Intramacronucleata</taxon>
        <taxon>Oligohymenophorea</taxon>
        <taxon>Peniculida</taxon>
        <taxon>Parameciidae</taxon>
        <taxon>Paramecium</taxon>
    </lineage>
</organism>
<dbReference type="PANTHER" id="PTHR45333:SF1">
    <property type="entry name" value="CHROMOSOME UNDETERMINED SCAFFOLD_625, WHOLE GENOME SHOTGUN SEQUENCE"/>
    <property type="match status" value="1"/>
</dbReference>
<name>A0A8S1SSL7_9CILI</name>
<protein>
    <recommendedName>
        <fullName evidence="4">WD-40 repeat protein</fullName>
    </recommendedName>
</protein>
<gene>
    <name evidence="2" type="ORF">PPENT_87.1.T0110008</name>
</gene>
<evidence type="ECO:0000313" key="2">
    <source>
        <dbReference type="EMBL" id="CAD8142197.1"/>
    </source>
</evidence>
<keyword evidence="1" id="KW-0853">WD repeat</keyword>
<dbReference type="PANTHER" id="PTHR45333">
    <property type="entry name" value="MEMBRANE PROTEIN-RELATED"/>
    <property type="match status" value="1"/>
</dbReference>
<keyword evidence="3" id="KW-1185">Reference proteome</keyword>
<dbReference type="PROSITE" id="PS50082">
    <property type="entry name" value="WD_REPEATS_2"/>
    <property type="match status" value="3"/>
</dbReference>
<sequence>MWWKMDVVTTKIMKIKNILKQIKVHDFNKQDYSTEENKEKKQNLINSINQNKQILDFLQFLVYLTSIDDAVIQCGSNSFHILIQMKFDLNLKYFFRRSKFCKVQFQLILIQQCQHSGKNLNGSLLVNCKWKSLRVAEITKFNGHTRPVLSVCFSPDGNTLASGSYQEVRLWDVKTGQQKAKLDGHYGTVYSVCFSPNGNTLASGSLDYSIRLWDVKTGQQKAKLDGHYGTVYQVCFTPNGNTLASGSDDSSTRLWDVKTGEKNQSSDKNHKAILAQFKIPLAQISPISEVSNYITTLFLSQNAIFQSKGALILKGEFINPSGIDLKTLFKQKGSCFLEDLMQK</sequence>
<dbReference type="PROSITE" id="PS00678">
    <property type="entry name" value="WD_REPEATS_1"/>
    <property type="match status" value="2"/>
</dbReference>
<dbReference type="InterPro" id="IPR019775">
    <property type="entry name" value="WD40_repeat_CS"/>
</dbReference>
<comment type="caution">
    <text evidence="2">The sequence shown here is derived from an EMBL/GenBank/DDBJ whole genome shotgun (WGS) entry which is preliminary data.</text>
</comment>
<evidence type="ECO:0000313" key="3">
    <source>
        <dbReference type="Proteomes" id="UP000689195"/>
    </source>
</evidence>
<dbReference type="Pfam" id="PF00400">
    <property type="entry name" value="WD40"/>
    <property type="match status" value="3"/>
</dbReference>
<reference evidence="2" key="1">
    <citation type="submission" date="2021-01" db="EMBL/GenBank/DDBJ databases">
        <authorList>
            <consortium name="Genoscope - CEA"/>
            <person name="William W."/>
        </authorList>
    </citation>
    <scope>NUCLEOTIDE SEQUENCE</scope>
</reference>
<dbReference type="PROSITE" id="PS50294">
    <property type="entry name" value="WD_REPEATS_REGION"/>
    <property type="match status" value="3"/>
</dbReference>
<dbReference type="AlphaFoldDB" id="A0A8S1SSL7"/>
<proteinExistence type="predicted"/>
<feature type="repeat" description="WD" evidence="1">
    <location>
        <begin position="224"/>
        <end position="265"/>
    </location>
</feature>
<evidence type="ECO:0008006" key="4">
    <source>
        <dbReference type="Google" id="ProtNLM"/>
    </source>
</evidence>
<dbReference type="CDD" id="cd00200">
    <property type="entry name" value="WD40"/>
    <property type="match status" value="1"/>
</dbReference>